<dbReference type="RefSeq" id="WP_245922997.1">
    <property type="nucleotide sequence ID" value="NZ_OBDY01000005.1"/>
</dbReference>
<dbReference type="GO" id="GO:0008237">
    <property type="term" value="F:metallopeptidase activity"/>
    <property type="evidence" value="ECO:0007669"/>
    <property type="project" value="InterPro"/>
</dbReference>
<organism evidence="5 6">
    <name type="scientific">Paractinoplanes atraurantiacus</name>
    <dbReference type="NCBI Taxonomy" id="1036182"/>
    <lineage>
        <taxon>Bacteria</taxon>
        <taxon>Bacillati</taxon>
        <taxon>Actinomycetota</taxon>
        <taxon>Actinomycetes</taxon>
        <taxon>Micromonosporales</taxon>
        <taxon>Micromonosporaceae</taxon>
        <taxon>Paractinoplanes</taxon>
    </lineage>
</organism>
<evidence type="ECO:0000259" key="3">
    <source>
        <dbReference type="Pfam" id="PF01433"/>
    </source>
</evidence>
<protein>
    <submittedName>
        <fullName evidence="5">Immune inhibitor A peptidase M6</fullName>
    </submittedName>
</protein>
<reference evidence="5 6" key="1">
    <citation type="submission" date="2017-09" db="EMBL/GenBank/DDBJ databases">
        <authorList>
            <person name="Ehlers B."/>
            <person name="Leendertz F.H."/>
        </authorList>
    </citation>
    <scope>NUCLEOTIDE SEQUENCE [LARGE SCALE GENOMIC DNA]</scope>
    <source>
        <strain evidence="5 6">CGMCC 4.6857</strain>
    </source>
</reference>
<dbReference type="PANTHER" id="PTHR11533:SF297">
    <property type="entry name" value="AMINOPEPTIDASE N"/>
    <property type="match status" value="1"/>
</dbReference>
<dbReference type="Gene3D" id="1.10.390.10">
    <property type="entry name" value="Neutral Protease Domain 2"/>
    <property type="match status" value="1"/>
</dbReference>
<keyword evidence="2" id="KW-0732">Signal</keyword>
<feature type="compositionally biased region" description="Pro residues" evidence="1">
    <location>
        <begin position="428"/>
        <end position="439"/>
    </location>
</feature>
<evidence type="ECO:0000313" key="5">
    <source>
        <dbReference type="EMBL" id="SNY37478.1"/>
    </source>
</evidence>
<evidence type="ECO:0000259" key="4">
    <source>
        <dbReference type="Pfam" id="PF17900"/>
    </source>
</evidence>
<name>A0A285HP17_9ACTN</name>
<dbReference type="InterPro" id="IPR050344">
    <property type="entry name" value="Peptidase_M1_aminopeptidases"/>
</dbReference>
<feature type="domain" description="Peptidase M1 membrane alanine aminopeptidase" evidence="3">
    <location>
        <begin position="514"/>
        <end position="659"/>
    </location>
</feature>
<dbReference type="InterPro" id="IPR042097">
    <property type="entry name" value="Aminopeptidase_N-like_N_sf"/>
</dbReference>
<feature type="region of interest" description="Disordered" evidence="1">
    <location>
        <begin position="409"/>
        <end position="441"/>
    </location>
</feature>
<sequence>MARRFALVAVAVLALLAYGAPAGAHTGFRPGTAGIGDPYFPLSGNGGYDVKHYGLDLRYTPADDRLSGVAVITARATQDLSRFNFDFHGLSVRSVTVDDRMARWTRSGDELTVTPARGLRSGTTFIVVARYDGVPGLVTNESLGDGGVFHTDDGMVIVGQPFAASTWFPVNDHPRDKAAYTVRVTVPKGLEAVSNGQLISHTTQGPWTTWLWDERAPMASYLATATVGEFRTTSYTKNGLKFFDAIDPDLFVRPPARTGTHLAISGVGEPSYKRLTRTIAVPATGGRMTFWVSRETESDWDYFFVEARTAGAGDWTTLPDANGHTSTDTGNLCDYAPDVHPFLVRYLNCSSTGTASWNAATGVSDGYEQWSIDLSKYAGKSVELSLSYENDPSYSPPGVFVDDIAVSTGQGTTSFEPDGNQLDGWTPTGPPPGSEPNPSPWTVGTVADEPTTTGELAARSLAREPEIIRFESGLFGPYPFNAAGGIVDDVAGLGFALENQTRPIYAREFFTDPEQGDSVVVHELAHQWYGDSLALTNWRDIWLNEGFATYAEWLWSEHEGRDTVQEIFDGTYSGIPAGDPFWTLRIGDPGPDNLFDGAVYDRGAMTLHALRQRIGDPTFFRLLKQWATTNAGGNVTTPQFIALAERLSGRQLDDLFTAWLYTPSKPAAAVTAVSSVTLDFKR</sequence>
<dbReference type="SUPFAM" id="SSF55486">
    <property type="entry name" value="Metalloproteases ('zincins'), catalytic domain"/>
    <property type="match status" value="1"/>
</dbReference>
<dbReference type="InterPro" id="IPR014782">
    <property type="entry name" value="Peptidase_M1_dom"/>
</dbReference>
<proteinExistence type="predicted"/>
<dbReference type="EMBL" id="OBDY01000005">
    <property type="protein sequence ID" value="SNY37478.1"/>
    <property type="molecule type" value="Genomic_DNA"/>
</dbReference>
<feature type="chain" id="PRO_5012379923" evidence="2">
    <location>
        <begin position="25"/>
        <end position="682"/>
    </location>
</feature>
<accession>A0A285HP17</accession>
<feature type="signal peptide" evidence="2">
    <location>
        <begin position="1"/>
        <end position="24"/>
    </location>
</feature>
<dbReference type="Pfam" id="PF20773">
    <property type="entry name" value="InhA-like_MAM"/>
    <property type="match status" value="1"/>
</dbReference>
<dbReference type="CDD" id="cd09603">
    <property type="entry name" value="M1_APN_like"/>
    <property type="match status" value="1"/>
</dbReference>
<evidence type="ECO:0000256" key="2">
    <source>
        <dbReference type="SAM" id="SignalP"/>
    </source>
</evidence>
<dbReference type="InterPro" id="IPR045357">
    <property type="entry name" value="Aminopeptidase_N-like_N"/>
</dbReference>
<dbReference type="InterPro" id="IPR027268">
    <property type="entry name" value="Peptidase_M4/M1_CTD_sf"/>
</dbReference>
<dbReference type="SUPFAM" id="SSF63737">
    <property type="entry name" value="Leukotriene A4 hydrolase N-terminal domain"/>
    <property type="match status" value="1"/>
</dbReference>
<dbReference type="PANTHER" id="PTHR11533">
    <property type="entry name" value="PROTEASE M1 ZINC METALLOPROTEASE"/>
    <property type="match status" value="1"/>
</dbReference>
<dbReference type="Pfam" id="PF01433">
    <property type="entry name" value="Peptidase_M1"/>
    <property type="match status" value="1"/>
</dbReference>
<dbReference type="GO" id="GO:0008270">
    <property type="term" value="F:zinc ion binding"/>
    <property type="evidence" value="ECO:0007669"/>
    <property type="project" value="InterPro"/>
</dbReference>
<dbReference type="Gene3D" id="2.60.40.1730">
    <property type="entry name" value="tricorn interacting facor f3 domain"/>
    <property type="match status" value="1"/>
</dbReference>
<dbReference type="Pfam" id="PF17900">
    <property type="entry name" value="Peptidase_M1_N"/>
    <property type="match status" value="1"/>
</dbReference>
<dbReference type="Proteomes" id="UP000219612">
    <property type="component" value="Unassembled WGS sequence"/>
</dbReference>
<evidence type="ECO:0000256" key="1">
    <source>
        <dbReference type="SAM" id="MobiDB-lite"/>
    </source>
</evidence>
<feature type="domain" description="Aminopeptidase N-like N-terminal" evidence="4">
    <location>
        <begin position="51"/>
        <end position="222"/>
    </location>
</feature>
<gene>
    <name evidence="5" type="ORF">SAMN05421748_105104</name>
</gene>
<keyword evidence="6" id="KW-1185">Reference proteome</keyword>
<dbReference type="AlphaFoldDB" id="A0A285HP17"/>
<evidence type="ECO:0000313" key="6">
    <source>
        <dbReference type="Proteomes" id="UP000219612"/>
    </source>
</evidence>